<dbReference type="InterPro" id="IPR040442">
    <property type="entry name" value="Pyrv_kinase-like_dom_sf"/>
</dbReference>
<dbReference type="PANTHER" id="PTHR42905">
    <property type="entry name" value="PHOSPHOENOLPYRUVATE CARBOXYLASE"/>
    <property type="match status" value="1"/>
</dbReference>
<dbReference type="Gene3D" id="3.20.20.60">
    <property type="entry name" value="Phosphoenolpyruvate-binding domains"/>
    <property type="match status" value="1"/>
</dbReference>
<organism evidence="1 2">
    <name type="scientific">Falsiroseomonas algicola</name>
    <dbReference type="NCBI Taxonomy" id="2716930"/>
    <lineage>
        <taxon>Bacteria</taxon>
        <taxon>Pseudomonadati</taxon>
        <taxon>Pseudomonadota</taxon>
        <taxon>Alphaproteobacteria</taxon>
        <taxon>Acetobacterales</taxon>
        <taxon>Roseomonadaceae</taxon>
        <taxon>Falsiroseomonas</taxon>
    </lineage>
</organism>
<dbReference type="CDD" id="cd00377">
    <property type="entry name" value="ICL_PEPM"/>
    <property type="match status" value="1"/>
</dbReference>
<dbReference type="SUPFAM" id="SSF51621">
    <property type="entry name" value="Phosphoenolpyruvate/pyruvate domain"/>
    <property type="match status" value="1"/>
</dbReference>
<dbReference type="GO" id="GO:0016833">
    <property type="term" value="F:oxo-acid-lyase activity"/>
    <property type="evidence" value="ECO:0007669"/>
    <property type="project" value="UniProtKB-ARBA"/>
</dbReference>
<reference evidence="1 2" key="1">
    <citation type="submission" date="2020-02" db="EMBL/GenBank/DDBJ databases">
        <authorList>
            <person name="Kim H.M."/>
            <person name="Jeon C.O."/>
        </authorList>
    </citation>
    <scope>NUCLEOTIDE SEQUENCE [LARGE SCALE GENOMIC DNA]</scope>
    <source>
        <strain evidence="1 2">PeD5</strain>
    </source>
</reference>
<comment type="caution">
    <text evidence="1">The sequence shown here is derived from an EMBL/GenBank/DDBJ whole genome shotgun (WGS) entry which is preliminary data.</text>
</comment>
<gene>
    <name evidence="1" type="ORF">G3576_28870</name>
</gene>
<dbReference type="RefSeq" id="WP_164697968.1">
    <property type="nucleotide sequence ID" value="NZ_JAAIKB010000023.1"/>
</dbReference>
<sequence length="299" mass="32217">MAHPSLRQALKNDEFILAPGVFDMISAKVADGMGFRALYATGFGVTASHLGLADAGIATYTDMVSRMGTIAKGCKTPVISDADTGYGGLLNVRHTVRGYEDAGVTAIQLEDQEVPKKCGHTPGRKVIPAEEMALKIRVAAEARQSEDFLIIARTDARTAHGLDEAIRRGRMYAEAGADVIFIESPESEAEMAEVGRHIKKPLFANMVEGGRTPIVPAEKLHAMGYRIAIYPAVGFLTVAGALERAYGKLKADGHSNNMTVNADYSFARMCELMGFPDVWEFDRKWAEAAGNLPPAKAAE</sequence>
<dbReference type="AlphaFoldDB" id="A0A6M1LVM2"/>
<keyword evidence="2" id="KW-1185">Reference proteome</keyword>
<dbReference type="PANTHER" id="PTHR42905:SF5">
    <property type="entry name" value="CARBOXYVINYL-CARBOXYPHOSPHONATE PHOSPHORYLMUTASE, CHLOROPLASTIC"/>
    <property type="match status" value="1"/>
</dbReference>
<dbReference type="Pfam" id="PF13714">
    <property type="entry name" value="PEP_mutase"/>
    <property type="match status" value="1"/>
</dbReference>
<protein>
    <submittedName>
        <fullName evidence="1">Isocitrate lyase/PEP mutase family protein</fullName>
    </submittedName>
</protein>
<name>A0A6M1LVM2_9PROT</name>
<proteinExistence type="predicted"/>
<dbReference type="InterPro" id="IPR015813">
    <property type="entry name" value="Pyrv/PenolPyrv_kinase-like_dom"/>
</dbReference>
<keyword evidence="1" id="KW-0456">Lyase</keyword>
<evidence type="ECO:0000313" key="1">
    <source>
        <dbReference type="EMBL" id="NGM24053.1"/>
    </source>
</evidence>
<dbReference type="Proteomes" id="UP000475385">
    <property type="component" value="Unassembled WGS sequence"/>
</dbReference>
<dbReference type="EMBL" id="JAAIKB010000023">
    <property type="protein sequence ID" value="NGM24053.1"/>
    <property type="molecule type" value="Genomic_DNA"/>
</dbReference>
<dbReference type="InterPro" id="IPR039556">
    <property type="entry name" value="ICL/PEPM"/>
</dbReference>
<reference evidence="1 2" key="2">
    <citation type="submission" date="2020-03" db="EMBL/GenBank/DDBJ databases">
        <title>Roseomonas stagni sp. nov., isolated from pond water in Japan.</title>
        <authorList>
            <person name="Furuhata K."/>
            <person name="Miyamoto H."/>
            <person name="Goto K."/>
        </authorList>
    </citation>
    <scope>NUCLEOTIDE SEQUENCE [LARGE SCALE GENOMIC DNA]</scope>
    <source>
        <strain evidence="1 2">PeD5</strain>
    </source>
</reference>
<evidence type="ECO:0000313" key="2">
    <source>
        <dbReference type="Proteomes" id="UP000475385"/>
    </source>
</evidence>
<accession>A0A6M1LVM2</accession>